<evidence type="ECO:0000313" key="1">
    <source>
        <dbReference type="EMBL" id="TQD94925.1"/>
    </source>
</evidence>
<accession>A0A540M873</accession>
<dbReference type="InterPro" id="IPR004252">
    <property type="entry name" value="Probable_transposase_24"/>
</dbReference>
<dbReference type="Proteomes" id="UP000315295">
    <property type="component" value="Unassembled WGS sequence"/>
</dbReference>
<sequence length="301" mass="34294">MWFRNNNSLASMSLDDDIETQPSTFNLIEHDHIDHLTVPVLRKAISRTIDRAWQRIKEKVNGSKPNCITFFTLTHTRKSGEPADARSAKIIDNFNRKQKLYEDRNEIITDEVHHIVYANVLGPERNNYVRGFGTGVVWSDVPSIITKKMRISRKVEAIRASYKEQRKAANIEIERLGMKASERDERQMIESANVLAQLRKEHIDSMVAHKKRVDLEVETMKREMRAKIMSPLKKTADGDMVQPIGVDVTQVCINRIKLGTSLEIQASGDVEAEGFVVVQNIGTDDEIGYRPCILNVIGINK</sequence>
<reference evidence="1 2" key="1">
    <citation type="journal article" date="2019" name="G3 (Bethesda)">
        <title>Sequencing of a Wild Apple (Malus baccata) Genome Unravels the Differences Between Cultivated and Wild Apple Species Regarding Disease Resistance and Cold Tolerance.</title>
        <authorList>
            <person name="Chen X."/>
        </authorList>
    </citation>
    <scope>NUCLEOTIDE SEQUENCE [LARGE SCALE GENOMIC DNA]</scope>
    <source>
        <strain evidence="2">cv. Shandingzi</strain>
        <tissue evidence="1">Leaves</tissue>
    </source>
</reference>
<name>A0A540M873_MALBA</name>
<dbReference type="EMBL" id="VIEB01000331">
    <property type="protein sequence ID" value="TQD94925.1"/>
    <property type="molecule type" value="Genomic_DNA"/>
</dbReference>
<evidence type="ECO:0008006" key="3">
    <source>
        <dbReference type="Google" id="ProtNLM"/>
    </source>
</evidence>
<evidence type="ECO:0000313" key="2">
    <source>
        <dbReference type="Proteomes" id="UP000315295"/>
    </source>
</evidence>
<gene>
    <name evidence="1" type="ORF">C1H46_019471</name>
</gene>
<keyword evidence="2" id="KW-1185">Reference proteome</keyword>
<proteinExistence type="predicted"/>
<dbReference type="AlphaFoldDB" id="A0A540M873"/>
<organism evidence="1 2">
    <name type="scientific">Malus baccata</name>
    <name type="common">Siberian crab apple</name>
    <name type="synonym">Pyrus baccata</name>
    <dbReference type="NCBI Taxonomy" id="106549"/>
    <lineage>
        <taxon>Eukaryota</taxon>
        <taxon>Viridiplantae</taxon>
        <taxon>Streptophyta</taxon>
        <taxon>Embryophyta</taxon>
        <taxon>Tracheophyta</taxon>
        <taxon>Spermatophyta</taxon>
        <taxon>Magnoliopsida</taxon>
        <taxon>eudicotyledons</taxon>
        <taxon>Gunneridae</taxon>
        <taxon>Pentapetalae</taxon>
        <taxon>rosids</taxon>
        <taxon>fabids</taxon>
        <taxon>Rosales</taxon>
        <taxon>Rosaceae</taxon>
        <taxon>Amygdaloideae</taxon>
        <taxon>Maleae</taxon>
        <taxon>Malus</taxon>
    </lineage>
</organism>
<dbReference type="Pfam" id="PF03004">
    <property type="entry name" value="Transposase_24"/>
    <property type="match status" value="1"/>
</dbReference>
<protein>
    <recommendedName>
        <fullName evidence="3">Transposase Tnp1/En/Spm-like domain-containing protein</fullName>
    </recommendedName>
</protein>
<comment type="caution">
    <text evidence="1">The sequence shown here is derived from an EMBL/GenBank/DDBJ whole genome shotgun (WGS) entry which is preliminary data.</text>
</comment>